<dbReference type="Gene3D" id="3.20.190.10">
    <property type="entry name" value="MutM-like, N-terminal"/>
    <property type="match status" value="1"/>
</dbReference>
<reference evidence="17" key="3">
    <citation type="submission" date="2023-12" db="EMBL/GenBank/DDBJ databases">
        <authorList>
            <person name="Sun Q."/>
            <person name="Inoue M."/>
        </authorList>
    </citation>
    <scope>NUCLEOTIDE SEQUENCE</scope>
    <source>
        <strain evidence="17">JCM 9651</strain>
    </source>
</reference>
<feature type="domain" description="Formamidopyrimidine-DNA glycosylase catalytic" evidence="16">
    <location>
        <begin position="2"/>
        <end position="93"/>
    </location>
</feature>
<name>A0ABP6S470_9ACTN</name>
<dbReference type="InterPro" id="IPR015886">
    <property type="entry name" value="H2TH_FPG"/>
</dbReference>
<dbReference type="PROSITE" id="PS51066">
    <property type="entry name" value="ZF_FPG_2"/>
    <property type="match status" value="1"/>
</dbReference>
<evidence type="ECO:0000313" key="18">
    <source>
        <dbReference type="EMBL" id="GAA3379866.1"/>
    </source>
</evidence>
<gene>
    <name evidence="17" type="ORF">GCM10020367_03690</name>
    <name evidence="18" type="ORF">GCM10020367_65150</name>
</gene>
<comment type="similarity">
    <text evidence="3">Belongs to the FPG family.</text>
</comment>
<feature type="domain" description="FPG-type" evidence="15">
    <location>
        <begin position="237"/>
        <end position="271"/>
    </location>
</feature>
<comment type="cofactor">
    <cofactor evidence="2">
        <name>Zn(2+)</name>
        <dbReference type="ChEBI" id="CHEBI:29105"/>
    </cofactor>
</comment>
<keyword evidence="10" id="KW-0234">DNA repair</keyword>
<dbReference type="EMBL" id="BAAAYL010000001">
    <property type="protein sequence ID" value="GAA3367832.1"/>
    <property type="molecule type" value="Genomic_DNA"/>
</dbReference>
<evidence type="ECO:0000256" key="7">
    <source>
        <dbReference type="ARBA" id="ARBA00022801"/>
    </source>
</evidence>
<dbReference type="SUPFAM" id="SSF57716">
    <property type="entry name" value="Glucocorticoid receptor-like (DNA-binding domain)"/>
    <property type="match status" value="1"/>
</dbReference>
<dbReference type="PANTHER" id="PTHR22993:SF9">
    <property type="entry name" value="FORMAMIDOPYRIMIDINE-DNA GLYCOSYLASE"/>
    <property type="match status" value="1"/>
</dbReference>
<dbReference type="Proteomes" id="UP001499990">
    <property type="component" value="Unassembled WGS sequence"/>
</dbReference>
<dbReference type="Pfam" id="PF06827">
    <property type="entry name" value="zf-FPG_IleRS"/>
    <property type="match status" value="1"/>
</dbReference>
<dbReference type="PANTHER" id="PTHR22993">
    <property type="entry name" value="FORMAMIDOPYRIMIDINE-DNA GLYCOSYLASE"/>
    <property type="match status" value="1"/>
</dbReference>
<dbReference type="Gene3D" id="1.10.8.50">
    <property type="match status" value="1"/>
</dbReference>
<dbReference type="InterPro" id="IPR035937">
    <property type="entry name" value="FPG_N"/>
</dbReference>
<keyword evidence="5" id="KW-0227">DNA damage</keyword>
<accession>A0ABP6S470</accession>
<keyword evidence="6 14" id="KW-0863">Zinc-finger</keyword>
<keyword evidence="7" id="KW-0378">Hydrolase</keyword>
<organism evidence="17 19">
    <name type="scientific">Streptomyces sannanensis</name>
    <dbReference type="NCBI Taxonomy" id="285536"/>
    <lineage>
        <taxon>Bacteria</taxon>
        <taxon>Bacillati</taxon>
        <taxon>Actinomycetota</taxon>
        <taxon>Actinomycetes</taxon>
        <taxon>Kitasatosporales</taxon>
        <taxon>Streptomycetaceae</taxon>
        <taxon>Streptomyces</taxon>
    </lineage>
</organism>
<dbReference type="InterPro" id="IPR000214">
    <property type="entry name" value="Znf_DNA_glyclase/AP_lyase"/>
</dbReference>
<proteinExistence type="inferred from homology"/>
<keyword evidence="11" id="KW-0456">Lyase</keyword>
<dbReference type="Pfam" id="PF06831">
    <property type="entry name" value="H2TH"/>
    <property type="match status" value="1"/>
</dbReference>
<dbReference type="CDD" id="cd08973">
    <property type="entry name" value="BaFpgNei_N_1"/>
    <property type="match status" value="1"/>
</dbReference>
<evidence type="ECO:0000313" key="19">
    <source>
        <dbReference type="Proteomes" id="UP001499990"/>
    </source>
</evidence>
<dbReference type="EMBL" id="BAAAYL010000001">
    <property type="protein sequence ID" value="GAA3379866.1"/>
    <property type="molecule type" value="Genomic_DNA"/>
</dbReference>
<reference evidence="19" key="2">
    <citation type="journal article" date="2019" name="Int. J. Syst. Evol. Microbiol.">
        <title>The Global Catalogue of Microorganisms (GCM) 10K type strain sequencing project: providing services to taxonomists for standard genome sequencing and annotation.</title>
        <authorList>
            <consortium name="The Broad Institute Genomics Platform"/>
            <consortium name="The Broad Institute Genome Sequencing Center for Infectious Disease"/>
            <person name="Wu L."/>
            <person name="Ma J."/>
        </authorList>
    </citation>
    <scope>NUCLEOTIDE SEQUENCE [LARGE SCALE GENOMIC DNA]</scope>
    <source>
        <strain evidence="19">JCM 9651</strain>
    </source>
</reference>
<dbReference type="SUPFAM" id="SSF46946">
    <property type="entry name" value="S13-like H2TH domain"/>
    <property type="match status" value="1"/>
</dbReference>
<evidence type="ECO:0000256" key="4">
    <source>
        <dbReference type="ARBA" id="ARBA00022723"/>
    </source>
</evidence>
<evidence type="ECO:0000256" key="5">
    <source>
        <dbReference type="ARBA" id="ARBA00022763"/>
    </source>
</evidence>
<dbReference type="SMART" id="SM01232">
    <property type="entry name" value="H2TH"/>
    <property type="match status" value="1"/>
</dbReference>
<keyword evidence="4" id="KW-0479">Metal-binding</keyword>
<evidence type="ECO:0000256" key="6">
    <source>
        <dbReference type="ARBA" id="ARBA00022771"/>
    </source>
</evidence>
<evidence type="ECO:0000259" key="16">
    <source>
        <dbReference type="PROSITE" id="PS51068"/>
    </source>
</evidence>
<evidence type="ECO:0000256" key="3">
    <source>
        <dbReference type="ARBA" id="ARBA00009409"/>
    </source>
</evidence>
<dbReference type="InterPro" id="IPR010663">
    <property type="entry name" value="Znf_FPG/IleRS"/>
</dbReference>
<evidence type="ECO:0000256" key="13">
    <source>
        <dbReference type="ARBA" id="ARBA00023295"/>
    </source>
</evidence>
<comment type="catalytic activity">
    <reaction evidence="1">
        <text>Hydrolysis of DNA containing ring-opened 7-methylguanine residues, releasing 2,6-diamino-4-hydroxy-5-(N-methyl)formamidopyrimidine.</text>
        <dbReference type="EC" id="3.2.2.23"/>
    </reaction>
</comment>
<keyword evidence="9" id="KW-0238">DNA-binding</keyword>
<comment type="caution">
    <text evidence="17">The sequence shown here is derived from an EMBL/GenBank/DDBJ whole genome shotgun (WGS) entry which is preliminary data.</text>
</comment>
<protein>
    <submittedName>
        <fullName evidence="17">Fpg/Nei family DNA glycosylase</fullName>
    </submittedName>
</protein>
<keyword evidence="19" id="KW-1185">Reference proteome</keyword>
<evidence type="ECO:0000256" key="9">
    <source>
        <dbReference type="ARBA" id="ARBA00023125"/>
    </source>
</evidence>
<evidence type="ECO:0000259" key="15">
    <source>
        <dbReference type="PROSITE" id="PS51066"/>
    </source>
</evidence>
<dbReference type="SMART" id="SM00898">
    <property type="entry name" value="Fapy_DNA_glyco"/>
    <property type="match status" value="1"/>
</dbReference>
<reference evidence="17" key="1">
    <citation type="journal article" date="2014" name="Int. J. Syst. Evol. Microbiol.">
        <title>Complete genome of a new Firmicutes species belonging to the dominant human colonic microbiota ('Ruminococcus bicirculans') reveals two chromosomes and a selective capacity to utilize plant glucans.</title>
        <authorList>
            <consortium name="NISC Comparative Sequencing Program"/>
            <person name="Wegmann U."/>
            <person name="Louis P."/>
            <person name="Goesmann A."/>
            <person name="Henrissat B."/>
            <person name="Duncan S.H."/>
            <person name="Flint H.J."/>
        </authorList>
    </citation>
    <scope>NUCLEOTIDE SEQUENCE</scope>
    <source>
        <strain evidence="17">JCM 9651</strain>
    </source>
</reference>
<evidence type="ECO:0000256" key="1">
    <source>
        <dbReference type="ARBA" id="ARBA00001668"/>
    </source>
</evidence>
<dbReference type="InterPro" id="IPR010979">
    <property type="entry name" value="Ribosomal_uS13-like_H2TH"/>
</dbReference>
<sequence>MPELPEVEALGEFLTDHLVGQEIARMLPVAVSVLKTYDPPVTALEGRTVTAVARHGKFLDIAAGGLHLVVHLARAGWLQWRDQLPDGLPRPGKGPLALRVALVDGQGFDLTEAGTHKGLAVYVVHRPGEVPGIARLGPDPLAADFGRDDLAALLSGERRRLKSALRDQSLIAGIGNAYSDEILHAARMSPFKPVARLTDDEITTLYQAMRDTLTAAVTRSHGLAAGQLKAEKKIGLRVHGRTGQPCPVCGDTIREVSFSDSSLQYCPTCQTGGEPLADRRMSRLLK</sequence>
<evidence type="ECO:0000256" key="11">
    <source>
        <dbReference type="ARBA" id="ARBA00023239"/>
    </source>
</evidence>
<evidence type="ECO:0000256" key="8">
    <source>
        <dbReference type="ARBA" id="ARBA00022833"/>
    </source>
</evidence>
<keyword evidence="8" id="KW-0862">Zinc</keyword>
<evidence type="ECO:0000256" key="10">
    <source>
        <dbReference type="ARBA" id="ARBA00023204"/>
    </source>
</evidence>
<dbReference type="PROSITE" id="PS51068">
    <property type="entry name" value="FPG_CAT"/>
    <property type="match status" value="1"/>
</dbReference>
<dbReference type="InterPro" id="IPR012319">
    <property type="entry name" value="FPG_cat"/>
</dbReference>
<keyword evidence="13" id="KW-0326">Glycosidase</keyword>
<keyword evidence="12" id="KW-0511">Multifunctional enzyme</keyword>
<dbReference type="Pfam" id="PF01149">
    <property type="entry name" value="Fapy_DNA_glyco"/>
    <property type="match status" value="1"/>
</dbReference>
<evidence type="ECO:0000256" key="12">
    <source>
        <dbReference type="ARBA" id="ARBA00023268"/>
    </source>
</evidence>
<dbReference type="RefSeq" id="WP_345034045.1">
    <property type="nucleotide sequence ID" value="NZ_BAAAYL010000001.1"/>
</dbReference>
<evidence type="ECO:0000256" key="14">
    <source>
        <dbReference type="PROSITE-ProRule" id="PRU00391"/>
    </source>
</evidence>
<evidence type="ECO:0000256" key="2">
    <source>
        <dbReference type="ARBA" id="ARBA00001947"/>
    </source>
</evidence>
<evidence type="ECO:0000313" key="17">
    <source>
        <dbReference type="EMBL" id="GAA3367832.1"/>
    </source>
</evidence>
<dbReference type="SUPFAM" id="SSF81624">
    <property type="entry name" value="N-terminal domain of MutM-like DNA repair proteins"/>
    <property type="match status" value="1"/>
</dbReference>